<evidence type="ECO:0000256" key="6">
    <source>
        <dbReference type="SAM" id="MobiDB-lite"/>
    </source>
</evidence>
<evidence type="ECO:0000313" key="9">
    <source>
        <dbReference type="EMBL" id="NMQ18581.1"/>
    </source>
</evidence>
<organism evidence="9 10">
    <name type="scientific">Candidatus Competibacter phosphatis</name>
    <dbReference type="NCBI Taxonomy" id="221280"/>
    <lineage>
        <taxon>Bacteria</taxon>
        <taxon>Pseudomonadati</taxon>
        <taxon>Pseudomonadota</taxon>
        <taxon>Gammaproteobacteria</taxon>
        <taxon>Candidatus Competibacteraceae</taxon>
        <taxon>Candidatus Competibacter</taxon>
    </lineage>
</organism>
<keyword evidence="4 7" id="KW-1133">Transmembrane helix</keyword>
<evidence type="ECO:0000256" key="1">
    <source>
        <dbReference type="ARBA" id="ARBA00004651"/>
    </source>
</evidence>
<feature type="domain" description="DNA translocase FtsK 4TM region" evidence="8">
    <location>
        <begin position="24"/>
        <end position="164"/>
    </location>
</feature>
<feature type="region of interest" description="Disordered" evidence="6">
    <location>
        <begin position="217"/>
        <end position="253"/>
    </location>
</feature>
<evidence type="ECO:0000256" key="3">
    <source>
        <dbReference type="ARBA" id="ARBA00022692"/>
    </source>
</evidence>
<evidence type="ECO:0000259" key="8">
    <source>
        <dbReference type="Pfam" id="PF13491"/>
    </source>
</evidence>
<keyword evidence="2" id="KW-1003">Cell membrane</keyword>
<sequence length="370" mass="39623">MLAQAHRVKTERHEIRFGVLRFLKRVLREVGFWLLVAVALGMIGALVTYSPADPAWTHTGPVAQPHNLGGVTGAWFADITLYFFGYSAYLLPLGVMFGGWRLFKCGMLLDLDAEVVLFRVLGFAVAVATACGLAAVHLQAAPGTVPGDGPAGGLVGMHVGRFLIQPRVYGRQSVHGGLVAGRVYPGYRFVVAGVGGRFGRRGVEGNGLGWRFDPGAAVSESSGERQRRAAARFPGGGADRRCRGGASGDGAIGSRGAVARRRQPLVGLVARPTDQREQGTGRRSDVHDESRRRKSHLGRLHSATRHRSAAWQNRGGGRLAAVGAHRTGVEFADTGPSAACGYGRSRTRRWGLRQADAGYVDAGAHRRHWP</sequence>
<feature type="transmembrane region" description="Helical" evidence="7">
    <location>
        <begin position="30"/>
        <end position="49"/>
    </location>
</feature>
<gene>
    <name evidence="9" type="ORF">E4P82_04825</name>
</gene>
<keyword evidence="3 7" id="KW-0812">Transmembrane</keyword>
<dbReference type="EMBL" id="SPMZ01000014">
    <property type="protein sequence ID" value="NMQ18581.1"/>
    <property type="molecule type" value="Genomic_DNA"/>
</dbReference>
<dbReference type="Proteomes" id="UP000760480">
    <property type="component" value="Unassembled WGS sequence"/>
</dbReference>
<proteinExistence type="predicted"/>
<name>A0ABX1TGT1_9GAMM</name>
<evidence type="ECO:0000256" key="7">
    <source>
        <dbReference type="SAM" id="Phobius"/>
    </source>
</evidence>
<accession>A0ABX1TGT1</accession>
<keyword evidence="5 7" id="KW-0472">Membrane</keyword>
<protein>
    <recommendedName>
        <fullName evidence="8">DNA translocase FtsK 4TM region domain-containing protein</fullName>
    </recommendedName>
</protein>
<evidence type="ECO:0000313" key="10">
    <source>
        <dbReference type="Proteomes" id="UP000760480"/>
    </source>
</evidence>
<evidence type="ECO:0000256" key="5">
    <source>
        <dbReference type="ARBA" id="ARBA00023136"/>
    </source>
</evidence>
<feature type="compositionally biased region" description="Basic and acidic residues" evidence="6">
    <location>
        <begin position="273"/>
        <end position="291"/>
    </location>
</feature>
<dbReference type="Pfam" id="PF13491">
    <property type="entry name" value="FtsK_4TM"/>
    <property type="match status" value="1"/>
</dbReference>
<feature type="transmembrane region" description="Helical" evidence="7">
    <location>
        <begin position="81"/>
        <end position="103"/>
    </location>
</feature>
<evidence type="ECO:0000256" key="2">
    <source>
        <dbReference type="ARBA" id="ARBA00022475"/>
    </source>
</evidence>
<comment type="subcellular location">
    <subcellularLocation>
        <location evidence="1">Cell membrane</location>
        <topology evidence="1">Multi-pass membrane protein</topology>
    </subcellularLocation>
</comment>
<feature type="region of interest" description="Disordered" evidence="6">
    <location>
        <begin position="270"/>
        <end position="313"/>
    </location>
</feature>
<feature type="transmembrane region" description="Helical" evidence="7">
    <location>
        <begin position="115"/>
        <end position="136"/>
    </location>
</feature>
<comment type="caution">
    <text evidence="9">The sequence shown here is derived from an EMBL/GenBank/DDBJ whole genome shotgun (WGS) entry which is preliminary data.</text>
</comment>
<keyword evidence="10" id="KW-1185">Reference proteome</keyword>
<evidence type="ECO:0000256" key="4">
    <source>
        <dbReference type="ARBA" id="ARBA00022989"/>
    </source>
</evidence>
<reference evidence="9 10" key="1">
    <citation type="submission" date="2019-03" db="EMBL/GenBank/DDBJ databases">
        <title>Metabolic reconstructions from genomes of highly enriched 'Candidatus Accumulibacter' and 'Candidatus Competibacter' bioreactor populations.</title>
        <authorList>
            <person name="Annavajhala M.K."/>
            <person name="Welles L."/>
            <person name="Abbas B."/>
            <person name="Sorokin D."/>
            <person name="Park H."/>
            <person name="Van Loosdrecht M."/>
            <person name="Chandran K."/>
        </authorList>
    </citation>
    <scope>NUCLEOTIDE SEQUENCE [LARGE SCALE GENOMIC DNA]</scope>
    <source>
        <strain evidence="9 10">SBR_G</strain>
    </source>
</reference>
<feature type="compositionally biased region" description="Basic residues" evidence="6">
    <location>
        <begin position="292"/>
        <end position="308"/>
    </location>
</feature>
<dbReference type="InterPro" id="IPR025199">
    <property type="entry name" value="FtsK_4TM"/>
</dbReference>